<dbReference type="InParanoid" id="A0A5J5F3C4"/>
<dbReference type="Proteomes" id="UP000326924">
    <property type="component" value="Unassembled WGS sequence"/>
</dbReference>
<feature type="transmembrane region" description="Helical" evidence="1">
    <location>
        <begin position="12"/>
        <end position="32"/>
    </location>
</feature>
<organism evidence="2 3">
    <name type="scientific">Sphaerosporella brunnea</name>
    <dbReference type="NCBI Taxonomy" id="1250544"/>
    <lineage>
        <taxon>Eukaryota</taxon>
        <taxon>Fungi</taxon>
        <taxon>Dikarya</taxon>
        <taxon>Ascomycota</taxon>
        <taxon>Pezizomycotina</taxon>
        <taxon>Pezizomycetes</taxon>
        <taxon>Pezizales</taxon>
        <taxon>Pyronemataceae</taxon>
        <taxon>Sphaerosporella</taxon>
    </lineage>
</organism>
<keyword evidence="1" id="KW-0472">Membrane</keyword>
<keyword evidence="1" id="KW-1133">Transmembrane helix</keyword>
<proteinExistence type="predicted"/>
<sequence length="98" mass="10932">MGLSFFFFCPRRSFFFFFFALSCGVQFGGIMWAKAGRFALHAAVLGLGVLQSRYFIYTVILSLSTVKSTKSCSHRINSYVTAALLEYPLIGGWCCLST</sequence>
<feature type="transmembrane region" description="Helical" evidence="1">
    <location>
        <begin position="38"/>
        <end position="60"/>
    </location>
</feature>
<evidence type="ECO:0000256" key="1">
    <source>
        <dbReference type="SAM" id="Phobius"/>
    </source>
</evidence>
<accession>A0A5J5F3C4</accession>
<evidence type="ECO:0000313" key="3">
    <source>
        <dbReference type="Proteomes" id="UP000326924"/>
    </source>
</evidence>
<name>A0A5J5F3C4_9PEZI</name>
<keyword evidence="3" id="KW-1185">Reference proteome</keyword>
<reference evidence="2 3" key="1">
    <citation type="submission" date="2019-09" db="EMBL/GenBank/DDBJ databases">
        <title>Draft genome of the ectomycorrhizal ascomycete Sphaerosporella brunnea.</title>
        <authorList>
            <consortium name="DOE Joint Genome Institute"/>
            <person name="Benucci G.M."/>
            <person name="Marozzi G."/>
            <person name="Antonielli L."/>
            <person name="Sanchez S."/>
            <person name="Marco P."/>
            <person name="Wang X."/>
            <person name="Falini L.B."/>
            <person name="Barry K."/>
            <person name="Haridas S."/>
            <person name="Lipzen A."/>
            <person name="Labutti K."/>
            <person name="Grigoriev I.V."/>
            <person name="Murat C."/>
            <person name="Martin F."/>
            <person name="Albertini E."/>
            <person name="Donnini D."/>
            <person name="Bonito G."/>
        </authorList>
    </citation>
    <scope>NUCLEOTIDE SEQUENCE [LARGE SCALE GENOMIC DNA]</scope>
    <source>
        <strain evidence="2 3">Sb_GMNB300</strain>
    </source>
</reference>
<dbReference type="EMBL" id="VXIS01000042">
    <property type="protein sequence ID" value="KAA8910789.1"/>
    <property type="molecule type" value="Genomic_DNA"/>
</dbReference>
<gene>
    <name evidence="2" type="ORF">FN846DRAFT_937913</name>
</gene>
<dbReference type="AlphaFoldDB" id="A0A5J5F3C4"/>
<comment type="caution">
    <text evidence="2">The sequence shown here is derived from an EMBL/GenBank/DDBJ whole genome shotgun (WGS) entry which is preliminary data.</text>
</comment>
<keyword evidence="1" id="KW-0812">Transmembrane</keyword>
<protein>
    <submittedName>
        <fullName evidence="2">Uncharacterized protein</fullName>
    </submittedName>
</protein>
<evidence type="ECO:0000313" key="2">
    <source>
        <dbReference type="EMBL" id="KAA8910789.1"/>
    </source>
</evidence>